<keyword evidence="3" id="KW-1185">Reference proteome</keyword>
<reference evidence="2" key="1">
    <citation type="submission" date="2022-06" db="EMBL/GenBank/DDBJ databases">
        <title>New cyanobacteria of genus Symplocastrum in benthos of Lake Baikal.</title>
        <authorList>
            <person name="Sorokovikova E."/>
            <person name="Tikhonova I."/>
            <person name="Krasnopeev A."/>
            <person name="Evseev P."/>
            <person name="Gladkikh A."/>
            <person name="Belykh O."/>
        </authorList>
    </citation>
    <scope>NUCLEOTIDE SEQUENCE</scope>
    <source>
        <strain evidence="2">BBK-W-15</strain>
    </source>
</reference>
<proteinExistence type="predicted"/>
<evidence type="ECO:0000313" key="3">
    <source>
        <dbReference type="Proteomes" id="UP001204953"/>
    </source>
</evidence>
<organism evidence="2 3">
    <name type="scientific">Limnofasciculus baicalensis BBK-W-15</name>
    <dbReference type="NCBI Taxonomy" id="2699891"/>
    <lineage>
        <taxon>Bacteria</taxon>
        <taxon>Bacillati</taxon>
        <taxon>Cyanobacteriota</taxon>
        <taxon>Cyanophyceae</taxon>
        <taxon>Coleofasciculales</taxon>
        <taxon>Coleofasciculaceae</taxon>
        <taxon>Limnofasciculus</taxon>
        <taxon>Limnofasciculus baicalensis</taxon>
    </lineage>
</organism>
<protein>
    <submittedName>
        <fullName evidence="2">Uncharacterized protein</fullName>
    </submittedName>
</protein>
<dbReference type="AlphaFoldDB" id="A0AAE3GQK6"/>
<evidence type="ECO:0000256" key="1">
    <source>
        <dbReference type="SAM" id="Coils"/>
    </source>
</evidence>
<accession>A0AAE3GQK6</accession>
<dbReference type="EMBL" id="JAMZMM010000037">
    <property type="protein sequence ID" value="MCP2728048.1"/>
    <property type="molecule type" value="Genomic_DNA"/>
</dbReference>
<keyword evidence="1" id="KW-0175">Coiled coil</keyword>
<sequence>MNQDNSPGDLKNSVQVTGSLEITKMEKINFSESDLLAIYNNVPQVLTKKAVQVAITEDIVHRTNNVPIILETLKKGNYWIIAIEESNYLLLPKSNLIINPHSYQTVKLLFNCHGYQAEDTREFTLNKPAKVSPMPNPQQWKLEEMGVLDFSNISLLSQLQSELKKRKEEHQQLQSQLEEVTQYRAQFQYKLEQIQGERSLLISQLQ</sequence>
<evidence type="ECO:0000313" key="2">
    <source>
        <dbReference type="EMBL" id="MCP2728048.1"/>
    </source>
</evidence>
<gene>
    <name evidence="2" type="ORF">NJ959_06090</name>
</gene>
<feature type="coiled-coil region" evidence="1">
    <location>
        <begin position="156"/>
        <end position="186"/>
    </location>
</feature>
<comment type="caution">
    <text evidence="2">The sequence shown here is derived from an EMBL/GenBank/DDBJ whole genome shotgun (WGS) entry which is preliminary data.</text>
</comment>
<dbReference type="Proteomes" id="UP001204953">
    <property type="component" value="Unassembled WGS sequence"/>
</dbReference>
<name>A0AAE3GQK6_9CYAN</name>
<dbReference type="RefSeq" id="WP_254010851.1">
    <property type="nucleotide sequence ID" value="NZ_JAMZMM010000037.1"/>
</dbReference>